<comment type="caution">
    <text evidence="1">The sequence shown here is derived from an EMBL/GenBank/DDBJ whole genome shotgun (WGS) entry which is preliminary data.</text>
</comment>
<feature type="non-terminal residue" evidence="1">
    <location>
        <position position="1"/>
    </location>
</feature>
<protein>
    <submittedName>
        <fullName evidence="1">37962_t:CDS:1</fullName>
    </submittedName>
</protein>
<evidence type="ECO:0000313" key="2">
    <source>
        <dbReference type="Proteomes" id="UP000789901"/>
    </source>
</evidence>
<evidence type="ECO:0000313" key="1">
    <source>
        <dbReference type="EMBL" id="CAG8855344.1"/>
    </source>
</evidence>
<dbReference type="EMBL" id="CAJVQB010148376">
    <property type="protein sequence ID" value="CAG8855344.1"/>
    <property type="molecule type" value="Genomic_DNA"/>
</dbReference>
<name>A0ABN7XN37_GIGMA</name>
<dbReference type="Proteomes" id="UP000789901">
    <property type="component" value="Unassembled WGS sequence"/>
</dbReference>
<reference evidence="1 2" key="1">
    <citation type="submission" date="2021-06" db="EMBL/GenBank/DDBJ databases">
        <authorList>
            <person name="Kallberg Y."/>
            <person name="Tangrot J."/>
            <person name="Rosling A."/>
        </authorList>
    </citation>
    <scope>NUCLEOTIDE SEQUENCE [LARGE SCALE GENOMIC DNA]</scope>
    <source>
        <strain evidence="1 2">120-4 pot B 10/14</strain>
    </source>
</reference>
<proteinExistence type="predicted"/>
<organism evidence="1 2">
    <name type="scientific">Gigaspora margarita</name>
    <dbReference type="NCBI Taxonomy" id="4874"/>
    <lineage>
        <taxon>Eukaryota</taxon>
        <taxon>Fungi</taxon>
        <taxon>Fungi incertae sedis</taxon>
        <taxon>Mucoromycota</taxon>
        <taxon>Glomeromycotina</taxon>
        <taxon>Glomeromycetes</taxon>
        <taxon>Diversisporales</taxon>
        <taxon>Gigasporaceae</taxon>
        <taxon>Gigaspora</taxon>
    </lineage>
</organism>
<keyword evidence="2" id="KW-1185">Reference proteome</keyword>
<accession>A0ABN7XN37</accession>
<gene>
    <name evidence="1" type="ORF">GMARGA_LOCUS44165</name>
</gene>
<feature type="non-terminal residue" evidence="1">
    <location>
        <position position="206"/>
    </location>
</feature>
<sequence length="206" mass="23948">QMEEVIKVSQRFFKFNDIYINATKSKLLVLNSTLRKEDQYIEIEGHKVMATGKNTLMRFLGVWIGTTANEKLVVKRAKMIVGMFHRTLQFKSLSISQLSYINNMCIVPKLVYMLQITKITKERLEEIYQPIVRLLKNKAELTSILGNYIVLHQGLERCRSLADEVFSKQFISVQNRLNNHSRIGKITRIHMKNGFVLAGLVNETWK</sequence>